<name>A0AAV1LTA1_9NEOP</name>
<dbReference type="InterPro" id="IPR012337">
    <property type="entry name" value="RNaseH-like_sf"/>
</dbReference>
<dbReference type="InterPro" id="IPR050951">
    <property type="entry name" value="Retrovirus_Pol_polyprotein"/>
</dbReference>
<proteinExistence type="predicted"/>
<protein>
    <recommendedName>
        <fullName evidence="1">Integrase catalytic domain-containing protein</fullName>
    </recommendedName>
</protein>
<dbReference type="EMBL" id="CAVLGL010000104">
    <property type="protein sequence ID" value="CAK1598461.1"/>
    <property type="molecule type" value="Genomic_DNA"/>
</dbReference>
<sequence length="173" mass="19741">MSIQIFEEYFALFGVPRQLIIDRGTSLTSNEFNQFVVGKGMKHILNTVATPLANGQIERYNKTLVESLASANHGHSENEWDTVLFKVQWSLNNTINKGFGKTPAETLFGVVTTGSCDDVINNVVAESQQLKNRDEIRNEVEQRISSEQLKQKDRYDKTRKEATQYKILRILFV</sequence>
<organism evidence="2 3">
    <name type="scientific">Parnassius mnemosyne</name>
    <name type="common">clouded apollo</name>
    <dbReference type="NCBI Taxonomy" id="213953"/>
    <lineage>
        <taxon>Eukaryota</taxon>
        <taxon>Metazoa</taxon>
        <taxon>Ecdysozoa</taxon>
        <taxon>Arthropoda</taxon>
        <taxon>Hexapoda</taxon>
        <taxon>Insecta</taxon>
        <taxon>Pterygota</taxon>
        <taxon>Neoptera</taxon>
        <taxon>Endopterygota</taxon>
        <taxon>Lepidoptera</taxon>
        <taxon>Glossata</taxon>
        <taxon>Ditrysia</taxon>
        <taxon>Papilionoidea</taxon>
        <taxon>Papilionidae</taxon>
        <taxon>Parnassiinae</taxon>
        <taxon>Parnassini</taxon>
        <taxon>Parnassius</taxon>
        <taxon>Driopa</taxon>
    </lineage>
</organism>
<dbReference type="GO" id="GO:0003676">
    <property type="term" value="F:nucleic acid binding"/>
    <property type="evidence" value="ECO:0007669"/>
    <property type="project" value="InterPro"/>
</dbReference>
<keyword evidence="3" id="KW-1185">Reference proteome</keyword>
<dbReference type="PANTHER" id="PTHR37984">
    <property type="entry name" value="PROTEIN CBG26694"/>
    <property type="match status" value="1"/>
</dbReference>
<dbReference type="Gene3D" id="3.30.420.10">
    <property type="entry name" value="Ribonuclease H-like superfamily/Ribonuclease H"/>
    <property type="match status" value="1"/>
</dbReference>
<evidence type="ECO:0000313" key="2">
    <source>
        <dbReference type="EMBL" id="CAK1598461.1"/>
    </source>
</evidence>
<dbReference type="SUPFAM" id="SSF53098">
    <property type="entry name" value="Ribonuclease H-like"/>
    <property type="match status" value="1"/>
</dbReference>
<evidence type="ECO:0000313" key="3">
    <source>
        <dbReference type="Proteomes" id="UP001314205"/>
    </source>
</evidence>
<dbReference type="InterPro" id="IPR001584">
    <property type="entry name" value="Integrase_cat-core"/>
</dbReference>
<dbReference type="PANTHER" id="PTHR37984:SF5">
    <property type="entry name" value="PROTEIN NYNRIN-LIKE"/>
    <property type="match status" value="1"/>
</dbReference>
<dbReference type="AlphaFoldDB" id="A0AAV1LTA1"/>
<dbReference type="PROSITE" id="PS50994">
    <property type="entry name" value="INTEGRASE"/>
    <property type="match status" value="1"/>
</dbReference>
<evidence type="ECO:0000259" key="1">
    <source>
        <dbReference type="PROSITE" id="PS50994"/>
    </source>
</evidence>
<accession>A0AAV1LTA1</accession>
<dbReference type="InterPro" id="IPR036397">
    <property type="entry name" value="RNaseH_sf"/>
</dbReference>
<feature type="domain" description="Integrase catalytic" evidence="1">
    <location>
        <begin position="1"/>
        <end position="111"/>
    </location>
</feature>
<comment type="caution">
    <text evidence="2">The sequence shown here is derived from an EMBL/GenBank/DDBJ whole genome shotgun (WGS) entry which is preliminary data.</text>
</comment>
<dbReference type="Proteomes" id="UP001314205">
    <property type="component" value="Unassembled WGS sequence"/>
</dbReference>
<dbReference type="GO" id="GO:0015074">
    <property type="term" value="P:DNA integration"/>
    <property type="evidence" value="ECO:0007669"/>
    <property type="project" value="InterPro"/>
</dbReference>
<gene>
    <name evidence="2" type="ORF">PARMNEM_LOCUS17448</name>
</gene>
<reference evidence="2 3" key="1">
    <citation type="submission" date="2023-11" db="EMBL/GenBank/DDBJ databases">
        <authorList>
            <person name="Hedman E."/>
            <person name="Englund M."/>
            <person name="Stromberg M."/>
            <person name="Nyberg Akerstrom W."/>
            <person name="Nylinder S."/>
            <person name="Jareborg N."/>
            <person name="Kallberg Y."/>
            <person name="Kronander E."/>
        </authorList>
    </citation>
    <scope>NUCLEOTIDE SEQUENCE [LARGE SCALE GENOMIC DNA]</scope>
</reference>